<dbReference type="Pfam" id="PF20150">
    <property type="entry name" value="2EXR"/>
    <property type="match status" value="1"/>
</dbReference>
<dbReference type="PANTHER" id="PTHR35910:SF1">
    <property type="entry name" value="2EXR DOMAIN-CONTAINING PROTEIN"/>
    <property type="match status" value="1"/>
</dbReference>
<dbReference type="PANTHER" id="PTHR35910">
    <property type="entry name" value="2EXR DOMAIN-CONTAINING PROTEIN"/>
    <property type="match status" value="1"/>
</dbReference>
<evidence type="ECO:0000259" key="1">
    <source>
        <dbReference type="Pfam" id="PF20150"/>
    </source>
</evidence>
<evidence type="ECO:0000313" key="3">
    <source>
        <dbReference type="Proteomes" id="UP001152130"/>
    </source>
</evidence>
<feature type="domain" description="2EXR" evidence="1">
    <location>
        <begin position="23"/>
        <end position="125"/>
    </location>
</feature>
<name>A0A9W8PH20_9HYPO</name>
<evidence type="ECO:0000313" key="2">
    <source>
        <dbReference type="EMBL" id="KAJ4004816.1"/>
    </source>
</evidence>
<organism evidence="2 3">
    <name type="scientific">Fusarium irregulare</name>
    <dbReference type="NCBI Taxonomy" id="2494466"/>
    <lineage>
        <taxon>Eukaryota</taxon>
        <taxon>Fungi</taxon>
        <taxon>Dikarya</taxon>
        <taxon>Ascomycota</taxon>
        <taxon>Pezizomycotina</taxon>
        <taxon>Sordariomycetes</taxon>
        <taxon>Hypocreomycetidae</taxon>
        <taxon>Hypocreales</taxon>
        <taxon>Nectriaceae</taxon>
        <taxon>Fusarium</taxon>
        <taxon>Fusarium incarnatum-equiseti species complex</taxon>
    </lineage>
</organism>
<dbReference type="InterPro" id="IPR045518">
    <property type="entry name" value="2EXR"/>
</dbReference>
<sequence>MTGPITPQKDEDPPPVTVSPTTFDYFSELPTELRLKIWKYTYPDFQIHYIIPGPDERHPCGRPEGCQVINFPNIASPPLPVALLVNRDSRSLALGQFKSFPRFPSEAFPPEEMPHGYFNPRTDYLHIPNKMRNGNWNFANAPFPQLIFCISKQDTAYPIPGPRSLYPEAKEQGTEIIKLSQQRLSLGLWTPSSPTITLVIVNRREKTGRRCYHIWPAGEPPNILRNDVIEAFNSEGERRSKGPQLTWAKKLREAIMAELGEEEDNDRYIPRVHFGKMRLSCKCPLAKSEIGDNGGWGPI</sequence>
<comment type="caution">
    <text evidence="2">The sequence shown here is derived from an EMBL/GenBank/DDBJ whole genome shotgun (WGS) entry which is preliminary data.</text>
</comment>
<dbReference type="AlphaFoldDB" id="A0A9W8PH20"/>
<keyword evidence="3" id="KW-1185">Reference proteome</keyword>
<dbReference type="EMBL" id="JAPDHF010000023">
    <property type="protein sequence ID" value="KAJ4004816.1"/>
    <property type="molecule type" value="Genomic_DNA"/>
</dbReference>
<dbReference type="OrthoDB" id="3473305at2759"/>
<accession>A0A9W8PH20</accession>
<reference evidence="2" key="1">
    <citation type="submission" date="2022-10" db="EMBL/GenBank/DDBJ databases">
        <title>Fusarium specimens isolated from Avocado Roots.</title>
        <authorList>
            <person name="Stajich J."/>
            <person name="Roper C."/>
            <person name="Heimlech-Rivalta G."/>
        </authorList>
    </citation>
    <scope>NUCLEOTIDE SEQUENCE</scope>
    <source>
        <strain evidence="2">CF00143</strain>
    </source>
</reference>
<dbReference type="Proteomes" id="UP001152130">
    <property type="component" value="Unassembled WGS sequence"/>
</dbReference>
<proteinExistence type="predicted"/>
<gene>
    <name evidence="2" type="ORF">NW766_011550</name>
</gene>
<protein>
    <recommendedName>
        <fullName evidence="1">2EXR domain-containing protein</fullName>
    </recommendedName>
</protein>